<dbReference type="HOGENOM" id="CLU_3233817_0_0_9"/>
<protein>
    <submittedName>
        <fullName evidence="1">Uncharacterized protein</fullName>
    </submittedName>
</protein>
<name>A5ZAX8_9FIRM</name>
<gene>
    <name evidence="1" type="ORF">EUBVEN_02881</name>
</gene>
<organism evidence="1 2">
    <name type="scientific">Eubacterium ventriosum ATCC 27560</name>
    <dbReference type="NCBI Taxonomy" id="411463"/>
    <lineage>
        <taxon>Bacteria</taxon>
        <taxon>Bacillati</taxon>
        <taxon>Bacillota</taxon>
        <taxon>Clostridia</taxon>
        <taxon>Eubacteriales</taxon>
        <taxon>Eubacteriaceae</taxon>
        <taxon>Eubacterium</taxon>
    </lineage>
</organism>
<dbReference type="Proteomes" id="UP000006000">
    <property type="component" value="Unassembled WGS sequence"/>
</dbReference>
<dbReference type="EMBL" id="AAVL02000038">
    <property type="protein sequence ID" value="EDM50229.1"/>
    <property type="molecule type" value="Genomic_DNA"/>
</dbReference>
<reference evidence="1 2" key="1">
    <citation type="submission" date="2007-03" db="EMBL/GenBank/DDBJ databases">
        <authorList>
            <person name="Fulton L."/>
            <person name="Clifton S."/>
            <person name="Fulton B."/>
            <person name="Xu J."/>
            <person name="Minx P."/>
            <person name="Pepin K.H."/>
            <person name="Johnson M."/>
            <person name="Thiruvilangam P."/>
            <person name="Bhonagiri V."/>
            <person name="Nash W.E."/>
            <person name="Mardis E.R."/>
            <person name="Wilson R.K."/>
        </authorList>
    </citation>
    <scope>NUCLEOTIDE SEQUENCE [LARGE SCALE GENOMIC DNA]</scope>
    <source>
        <strain evidence="1 2">ATCC 27560</strain>
    </source>
</reference>
<reference evidence="1 2" key="2">
    <citation type="submission" date="2007-04" db="EMBL/GenBank/DDBJ databases">
        <title>Draft genome sequence of Eubacterium ventriosum (ATCC 27560).</title>
        <authorList>
            <person name="Sudarsanam P."/>
            <person name="Ley R."/>
            <person name="Guruge J."/>
            <person name="Turnbaugh P.J."/>
            <person name="Mahowald M."/>
            <person name="Liep D."/>
            <person name="Gordon J."/>
        </authorList>
    </citation>
    <scope>NUCLEOTIDE SEQUENCE [LARGE SCALE GENOMIC DNA]</scope>
    <source>
        <strain evidence="1 2">ATCC 27560</strain>
    </source>
</reference>
<sequence length="43" mass="5096">MHQTSEAGIEVWCVCFIERKNLIKWEEKIYETQSGAMSRFSTK</sequence>
<evidence type="ECO:0000313" key="2">
    <source>
        <dbReference type="Proteomes" id="UP000006000"/>
    </source>
</evidence>
<proteinExistence type="predicted"/>
<comment type="caution">
    <text evidence="1">The sequence shown here is derived from an EMBL/GenBank/DDBJ whole genome shotgun (WGS) entry which is preliminary data.</text>
</comment>
<dbReference type="AlphaFoldDB" id="A5ZAX8"/>
<evidence type="ECO:0000313" key="1">
    <source>
        <dbReference type="EMBL" id="EDM50229.1"/>
    </source>
</evidence>
<accession>A5ZAX8</accession>